<name>A0A3S1BFJ9_ELYCH</name>
<reference evidence="2 3" key="1">
    <citation type="submission" date="2019-01" db="EMBL/GenBank/DDBJ databases">
        <title>A draft genome assembly of the solar-powered sea slug Elysia chlorotica.</title>
        <authorList>
            <person name="Cai H."/>
            <person name="Li Q."/>
            <person name="Fang X."/>
            <person name="Li J."/>
            <person name="Curtis N.E."/>
            <person name="Altenburger A."/>
            <person name="Shibata T."/>
            <person name="Feng M."/>
            <person name="Maeda T."/>
            <person name="Schwartz J.A."/>
            <person name="Shigenobu S."/>
            <person name="Lundholm N."/>
            <person name="Nishiyama T."/>
            <person name="Yang H."/>
            <person name="Hasebe M."/>
            <person name="Li S."/>
            <person name="Pierce S.K."/>
            <person name="Wang J."/>
        </authorList>
    </citation>
    <scope>NUCLEOTIDE SEQUENCE [LARGE SCALE GENOMIC DNA]</scope>
    <source>
        <strain evidence="2">EC2010</strain>
        <tissue evidence="2">Whole organism of an adult</tissue>
    </source>
</reference>
<sequence>MNATALTVCLILMVAVSINASVLRSTSTADLGDTFQDAASRQEKSADEVDLTPSQLTKRGWFDVGNPFEKIVDVMVDGMDEIEETIGHVGNSFEKGLGMLTPLQLTKRGFFDVGNPLKKVTGVVKDATNKATKLKNQAVESATNTATNLKNQAVNDATNLKNQAVENAADYGKGAMNSATNAVKNNIGGLVLNLQNQFMSFATDIIGKALGIAKEKLGTQIGDAVVDGMDDIGESIGKTVGNGFEKGLGMLKDGLEDGLETMTSFVG</sequence>
<feature type="signal peptide" evidence="1">
    <location>
        <begin position="1"/>
        <end position="20"/>
    </location>
</feature>
<dbReference type="AlphaFoldDB" id="A0A3S1BFJ9"/>
<proteinExistence type="predicted"/>
<dbReference type="Proteomes" id="UP000271974">
    <property type="component" value="Unassembled WGS sequence"/>
</dbReference>
<keyword evidence="3" id="KW-1185">Reference proteome</keyword>
<evidence type="ECO:0000256" key="1">
    <source>
        <dbReference type="SAM" id="SignalP"/>
    </source>
</evidence>
<feature type="chain" id="PRO_5018620213" evidence="1">
    <location>
        <begin position="21"/>
        <end position="267"/>
    </location>
</feature>
<organism evidence="2 3">
    <name type="scientific">Elysia chlorotica</name>
    <name type="common">Eastern emerald elysia</name>
    <name type="synonym">Sea slug</name>
    <dbReference type="NCBI Taxonomy" id="188477"/>
    <lineage>
        <taxon>Eukaryota</taxon>
        <taxon>Metazoa</taxon>
        <taxon>Spiralia</taxon>
        <taxon>Lophotrochozoa</taxon>
        <taxon>Mollusca</taxon>
        <taxon>Gastropoda</taxon>
        <taxon>Heterobranchia</taxon>
        <taxon>Euthyneura</taxon>
        <taxon>Panpulmonata</taxon>
        <taxon>Sacoglossa</taxon>
        <taxon>Placobranchoidea</taxon>
        <taxon>Plakobranchidae</taxon>
        <taxon>Elysia</taxon>
    </lineage>
</organism>
<keyword evidence="1" id="KW-0732">Signal</keyword>
<evidence type="ECO:0000313" key="3">
    <source>
        <dbReference type="Proteomes" id="UP000271974"/>
    </source>
</evidence>
<protein>
    <submittedName>
        <fullName evidence="2">Uncharacterized protein</fullName>
    </submittedName>
</protein>
<gene>
    <name evidence="2" type="ORF">EGW08_009432</name>
</gene>
<accession>A0A3S1BFJ9</accession>
<evidence type="ECO:0000313" key="2">
    <source>
        <dbReference type="EMBL" id="RUS82812.1"/>
    </source>
</evidence>
<dbReference type="EMBL" id="RQTK01000270">
    <property type="protein sequence ID" value="RUS82812.1"/>
    <property type="molecule type" value="Genomic_DNA"/>
</dbReference>
<comment type="caution">
    <text evidence="2">The sequence shown here is derived from an EMBL/GenBank/DDBJ whole genome shotgun (WGS) entry which is preliminary data.</text>
</comment>